<dbReference type="FunCoup" id="A0A409YKR8">
    <property type="interactions" value="72"/>
</dbReference>
<feature type="compositionally biased region" description="Polar residues" evidence="5">
    <location>
        <begin position="219"/>
        <end position="236"/>
    </location>
</feature>
<feature type="domain" description="CWH43-like N-terminal" evidence="7">
    <location>
        <begin position="44"/>
        <end position="204"/>
    </location>
</feature>
<dbReference type="OrthoDB" id="10032492at2759"/>
<name>A0A409YKR8_9AGAR</name>
<reference evidence="8 9" key="1">
    <citation type="journal article" date="2018" name="Evol. Lett.">
        <title>Horizontal gene cluster transfer increased hallucinogenic mushroom diversity.</title>
        <authorList>
            <person name="Reynolds H.T."/>
            <person name="Vijayakumar V."/>
            <person name="Gluck-Thaler E."/>
            <person name="Korotkin H.B."/>
            <person name="Matheny P.B."/>
            <person name="Slot J.C."/>
        </authorList>
    </citation>
    <scope>NUCLEOTIDE SEQUENCE [LARGE SCALE GENOMIC DNA]</scope>
    <source>
        <strain evidence="8 9">2629</strain>
    </source>
</reference>
<gene>
    <name evidence="8" type="ORF">CVT24_007800</name>
</gene>
<dbReference type="InterPro" id="IPR019402">
    <property type="entry name" value="CWH43_N"/>
</dbReference>
<feature type="transmembrane region" description="Helical" evidence="6">
    <location>
        <begin position="116"/>
        <end position="138"/>
    </location>
</feature>
<organism evidence="8 9">
    <name type="scientific">Panaeolus cyanescens</name>
    <dbReference type="NCBI Taxonomy" id="181874"/>
    <lineage>
        <taxon>Eukaryota</taxon>
        <taxon>Fungi</taxon>
        <taxon>Dikarya</taxon>
        <taxon>Basidiomycota</taxon>
        <taxon>Agaricomycotina</taxon>
        <taxon>Agaricomycetes</taxon>
        <taxon>Agaricomycetidae</taxon>
        <taxon>Agaricales</taxon>
        <taxon>Agaricineae</taxon>
        <taxon>Galeropsidaceae</taxon>
        <taxon>Panaeolus</taxon>
    </lineage>
</organism>
<dbReference type="STRING" id="181874.A0A409YKR8"/>
<feature type="transmembrane region" description="Helical" evidence="6">
    <location>
        <begin position="52"/>
        <end position="70"/>
    </location>
</feature>
<evidence type="ECO:0000313" key="8">
    <source>
        <dbReference type="EMBL" id="PPR03679.1"/>
    </source>
</evidence>
<dbReference type="GO" id="GO:0012505">
    <property type="term" value="C:endomembrane system"/>
    <property type="evidence" value="ECO:0007669"/>
    <property type="project" value="UniProtKB-SubCell"/>
</dbReference>
<dbReference type="Pfam" id="PF10277">
    <property type="entry name" value="Frag1"/>
    <property type="match status" value="1"/>
</dbReference>
<dbReference type="PANTHER" id="PTHR21324">
    <property type="entry name" value="FASTING-INDUCIBLE INTEGRAL MEMBRANE PROTEIN TM6P1-RELATED"/>
    <property type="match status" value="1"/>
</dbReference>
<accession>A0A409YKR8</accession>
<feature type="region of interest" description="Disordered" evidence="5">
    <location>
        <begin position="213"/>
        <end position="236"/>
    </location>
</feature>
<protein>
    <recommendedName>
        <fullName evidence="7">CWH43-like N-terminal domain-containing protein</fullName>
    </recommendedName>
</protein>
<evidence type="ECO:0000256" key="4">
    <source>
        <dbReference type="ARBA" id="ARBA00023136"/>
    </source>
</evidence>
<sequence length="236" mass="25854">AIDIGPTYGFQLLAPLCGLVRPILPVFEPNLIADRDAMGHAHHIGASYLKPLFIAGCSVTAASFFLSLVIERYLRHSGREQVLASLAVLGSAIGGLGLILLSVFDTKHFPSVHRSFLIVFIVGVALSAIFTIAEYRYISQDFEGLQELKIAYIVKGVITLILIALSIAFAVTLFRATDVGAVLEWVIAFGFTFFLLTFVSDLRQSKNRERGELRRYRESTGTTPTVDSTAGMTEIR</sequence>
<keyword evidence="3 6" id="KW-1133">Transmembrane helix</keyword>
<dbReference type="Proteomes" id="UP000284842">
    <property type="component" value="Unassembled WGS sequence"/>
</dbReference>
<dbReference type="AlphaFoldDB" id="A0A409YKR8"/>
<comment type="caution">
    <text evidence="8">The sequence shown here is derived from an EMBL/GenBank/DDBJ whole genome shotgun (WGS) entry which is preliminary data.</text>
</comment>
<evidence type="ECO:0000256" key="2">
    <source>
        <dbReference type="ARBA" id="ARBA00022692"/>
    </source>
</evidence>
<dbReference type="InterPro" id="IPR050911">
    <property type="entry name" value="DRAM/TMEM150_Autophagy_Mod"/>
</dbReference>
<evidence type="ECO:0000256" key="1">
    <source>
        <dbReference type="ARBA" id="ARBA00004127"/>
    </source>
</evidence>
<comment type="subcellular location">
    <subcellularLocation>
        <location evidence="1">Endomembrane system</location>
        <topology evidence="1">Multi-pass membrane protein</topology>
    </subcellularLocation>
</comment>
<proteinExistence type="predicted"/>
<evidence type="ECO:0000256" key="5">
    <source>
        <dbReference type="SAM" id="MobiDB-lite"/>
    </source>
</evidence>
<dbReference type="InParanoid" id="A0A409YKR8"/>
<feature type="transmembrane region" description="Helical" evidence="6">
    <location>
        <begin position="180"/>
        <end position="200"/>
    </location>
</feature>
<evidence type="ECO:0000259" key="7">
    <source>
        <dbReference type="Pfam" id="PF10277"/>
    </source>
</evidence>
<keyword evidence="2 6" id="KW-0812">Transmembrane</keyword>
<feature type="transmembrane region" description="Helical" evidence="6">
    <location>
        <begin position="150"/>
        <end position="174"/>
    </location>
</feature>
<evidence type="ECO:0000313" key="9">
    <source>
        <dbReference type="Proteomes" id="UP000284842"/>
    </source>
</evidence>
<dbReference type="EMBL" id="NHTK01001040">
    <property type="protein sequence ID" value="PPR03679.1"/>
    <property type="molecule type" value="Genomic_DNA"/>
</dbReference>
<keyword evidence="9" id="KW-1185">Reference proteome</keyword>
<dbReference type="GO" id="GO:0005886">
    <property type="term" value="C:plasma membrane"/>
    <property type="evidence" value="ECO:0007669"/>
    <property type="project" value="TreeGrafter"/>
</dbReference>
<keyword evidence="4 6" id="KW-0472">Membrane</keyword>
<dbReference type="PANTHER" id="PTHR21324:SF2">
    <property type="entry name" value="EG:22E5.9 PROTEIN"/>
    <property type="match status" value="1"/>
</dbReference>
<feature type="non-terminal residue" evidence="8">
    <location>
        <position position="1"/>
    </location>
</feature>
<feature type="transmembrane region" description="Helical" evidence="6">
    <location>
        <begin position="82"/>
        <end position="104"/>
    </location>
</feature>
<evidence type="ECO:0000256" key="6">
    <source>
        <dbReference type="SAM" id="Phobius"/>
    </source>
</evidence>
<evidence type="ECO:0000256" key="3">
    <source>
        <dbReference type="ARBA" id="ARBA00022989"/>
    </source>
</evidence>